<dbReference type="GO" id="GO:0016616">
    <property type="term" value="F:oxidoreductase activity, acting on the CH-OH group of donors, NAD or NADP as acceptor"/>
    <property type="evidence" value="ECO:0007669"/>
    <property type="project" value="InterPro"/>
</dbReference>
<evidence type="ECO:0000313" key="4">
    <source>
        <dbReference type="EMBL" id="CAB4873769.1"/>
    </source>
</evidence>
<evidence type="ECO:0000259" key="2">
    <source>
        <dbReference type="SMART" id="SM00919"/>
    </source>
</evidence>
<proteinExistence type="predicted"/>
<accession>A0A6J7DZQ9</accession>
<dbReference type="PANTHER" id="PTHR43237:SF4">
    <property type="entry name" value="NADP-DEPENDENT MALIC ENZYME"/>
    <property type="match status" value="1"/>
</dbReference>
<dbReference type="Gene3D" id="3.40.50.720">
    <property type="entry name" value="NAD(P)-binding Rossmann-like Domain"/>
    <property type="match status" value="1"/>
</dbReference>
<feature type="domain" description="Malic enzyme NAD-binding" evidence="2">
    <location>
        <begin position="242"/>
        <end position="463"/>
    </location>
</feature>
<dbReference type="InterPro" id="IPR036291">
    <property type="entry name" value="NAD(P)-bd_dom_sf"/>
</dbReference>
<dbReference type="InterPro" id="IPR012301">
    <property type="entry name" value="Malic_N_dom"/>
</dbReference>
<dbReference type="InterPro" id="IPR045213">
    <property type="entry name" value="Malic_NAD-bd_bact_type"/>
</dbReference>
<gene>
    <name evidence="4" type="ORF">UFOPK3376_00994</name>
</gene>
<evidence type="ECO:0000256" key="1">
    <source>
        <dbReference type="ARBA" id="ARBA00023002"/>
    </source>
</evidence>
<dbReference type="SMART" id="SM01274">
    <property type="entry name" value="malic"/>
    <property type="match status" value="1"/>
</dbReference>
<dbReference type="CDD" id="cd05311">
    <property type="entry name" value="NAD_bind_2_malic_enz"/>
    <property type="match status" value="1"/>
</dbReference>
<protein>
    <submittedName>
        <fullName evidence="4">Unannotated protein</fullName>
    </submittedName>
</protein>
<dbReference type="PANTHER" id="PTHR43237">
    <property type="entry name" value="NADP-DEPENDENT MALIC ENZYME"/>
    <property type="match status" value="1"/>
</dbReference>
<name>A0A6J7DZQ9_9ZZZZ</name>
<keyword evidence="1" id="KW-0560">Oxidoreductase</keyword>
<dbReference type="InterPro" id="IPR046346">
    <property type="entry name" value="Aminoacid_DH-like_N_sf"/>
</dbReference>
<organism evidence="4">
    <name type="scientific">freshwater metagenome</name>
    <dbReference type="NCBI Taxonomy" id="449393"/>
    <lineage>
        <taxon>unclassified sequences</taxon>
        <taxon>metagenomes</taxon>
        <taxon>ecological metagenomes</taxon>
    </lineage>
</organism>
<dbReference type="SUPFAM" id="SSF53223">
    <property type="entry name" value="Aminoacid dehydrogenase-like, N-terminal domain"/>
    <property type="match status" value="1"/>
</dbReference>
<dbReference type="Gene3D" id="3.40.50.10380">
    <property type="entry name" value="Malic enzyme, N-terminal domain"/>
    <property type="match status" value="1"/>
</dbReference>
<dbReference type="Pfam" id="PF03949">
    <property type="entry name" value="Malic_M"/>
    <property type="match status" value="1"/>
</dbReference>
<dbReference type="AlphaFoldDB" id="A0A6J7DZQ9"/>
<feature type="domain" description="Malic enzyme N-terminal" evidence="3">
    <location>
        <begin position="97"/>
        <end position="230"/>
    </location>
</feature>
<dbReference type="GO" id="GO:0004470">
    <property type="term" value="F:malic enzyme activity"/>
    <property type="evidence" value="ECO:0007669"/>
    <property type="project" value="InterPro"/>
</dbReference>
<dbReference type="InterPro" id="IPR051674">
    <property type="entry name" value="Malate_Decarboxylase"/>
</dbReference>
<evidence type="ECO:0000259" key="3">
    <source>
        <dbReference type="SMART" id="SM01274"/>
    </source>
</evidence>
<dbReference type="InterPro" id="IPR037062">
    <property type="entry name" value="Malic_N_dom_sf"/>
</dbReference>
<dbReference type="Pfam" id="PF00390">
    <property type="entry name" value="malic"/>
    <property type="match status" value="1"/>
</dbReference>
<reference evidence="4" key="1">
    <citation type="submission" date="2020-05" db="EMBL/GenBank/DDBJ databases">
        <authorList>
            <person name="Chiriac C."/>
            <person name="Salcher M."/>
            <person name="Ghai R."/>
            <person name="Kavagutti S V."/>
        </authorList>
    </citation>
    <scope>NUCLEOTIDE SEQUENCE</scope>
</reference>
<dbReference type="GO" id="GO:0051287">
    <property type="term" value="F:NAD binding"/>
    <property type="evidence" value="ECO:0007669"/>
    <property type="project" value="InterPro"/>
</dbReference>
<sequence>MSNDETTTTRMTKPSAGYALNIHAAAHDVAEFSGMVRAIVACGADIRSMDTLGDGTRQLVVACSGVEQQQAVRAAIATSPGVRALSITDATFDLHLGGKIEVTPRTSVRNADELAMAYTPGVGRVSMAIADDPSVVWTHTGRANAVAVLSDGTAVLGLGNIGPEAAMPVMEGKAVLFKQFGGVDAYPICINASSVDEIVAVAKAIAPSFGGINLEDIAAPACFEIEERLQRELDIPVFHDDQHGTAIVVLAAVQNAAKVVGKSLSDMTVAVVGTGAAGVACAKLLHLVGVADIIGVDRTGILHDGREDNLVPSKRWFVEHGNHAGRTGGVAEALKGADVLLGLSGPGVIEAEWLVNMADDAIVFAMANPVPEVMPELMPANVAVVATGRSDYPNQINNVLAFPGVFRGLLDVRATSCTEEMKLAAAAALAAFVQQPTADRILPGAFDEGVAQAVAHAVAATATAQGCVRD</sequence>
<dbReference type="SMART" id="SM00919">
    <property type="entry name" value="Malic_M"/>
    <property type="match status" value="1"/>
</dbReference>
<dbReference type="SUPFAM" id="SSF51735">
    <property type="entry name" value="NAD(P)-binding Rossmann-fold domains"/>
    <property type="match status" value="1"/>
</dbReference>
<dbReference type="InterPro" id="IPR012302">
    <property type="entry name" value="Malic_NAD-bd"/>
</dbReference>
<dbReference type="EMBL" id="CAFBLP010000019">
    <property type="protein sequence ID" value="CAB4873769.1"/>
    <property type="molecule type" value="Genomic_DNA"/>
</dbReference>